<dbReference type="InParanoid" id="A0A409XSA3"/>
<proteinExistence type="predicted"/>
<accession>A0A409XSA3</accession>
<dbReference type="AlphaFoldDB" id="A0A409XSA3"/>
<keyword evidence="2" id="KW-1185">Reference proteome</keyword>
<dbReference type="OrthoDB" id="3058759at2759"/>
<name>A0A409XSA3_PSICY</name>
<evidence type="ECO:0000313" key="2">
    <source>
        <dbReference type="Proteomes" id="UP000283269"/>
    </source>
</evidence>
<protein>
    <submittedName>
        <fullName evidence="1">Uncharacterized protein</fullName>
    </submittedName>
</protein>
<comment type="caution">
    <text evidence="1">The sequence shown here is derived from an EMBL/GenBank/DDBJ whole genome shotgun (WGS) entry which is preliminary data.</text>
</comment>
<evidence type="ECO:0000313" key="1">
    <source>
        <dbReference type="EMBL" id="PPQ93581.1"/>
    </source>
</evidence>
<reference evidence="1 2" key="1">
    <citation type="journal article" date="2018" name="Evol. Lett.">
        <title>Horizontal gene cluster transfer increased hallucinogenic mushroom diversity.</title>
        <authorList>
            <person name="Reynolds H.T."/>
            <person name="Vijayakumar V."/>
            <person name="Gluck-Thaler E."/>
            <person name="Korotkin H.B."/>
            <person name="Matheny P.B."/>
            <person name="Slot J.C."/>
        </authorList>
    </citation>
    <scope>NUCLEOTIDE SEQUENCE [LARGE SCALE GENOMIC DNA]</scope>
    <source>
        <strain evidence="1 2">2631</strain>
    </source>
</reference>
<dbReference type="EMBL" id="NHYD01000687">
    <property type="protein sequence ID" value="PPQ93581.1"/>
    <property type="molecule type" value="Genomic_DNA"/>
</dbReference>
<sequence length="395" mass="44866">MNPSRSTTPSHIQKYSIAVGIYAPLKRFGPPPPTREPVQLNSATQKFIDYARQFFNLSSPMAGAIPVAGTPLKASIDTLLVVLNGINIKSENRRTINYVIQRLYCLEANISAMPAVSATVQDRNEELVRKLNTVSDQVKGMNLRSIFGSTDVQGAILDCIRDIDVLERDYALLALMRTEKRVEQIASQIPNVIQQAIIFVKDPTGREYKLLVEQCRSPQVGSIHRQFIGVLRWHLGQTDRRDKIVRSIIDQGYYILYTETGHDVSQLNKWNMVREGTKIVMSALIDQYRGGDGYQCPRPQCRKWNNDSDVKEGWIECSGCDGRFQMTNAERRTTQSKDAITDLTTSKDEDDLVNLIQIFHIKKQTMHESNIRGDPVQQTIMGRRLKSEEVRESHI</sequence>
<gene>
    <name evidence="1" type="ORF">CVT25_001202</name>
</gene>
<organism evidence="1 2">
    <name type="scientific">Psilocybe cyanescens</name>
    <dbReference type="NCBI Taxonomy" id="93625"/>
    <lineage>
        <taxon>Eukaryota</taxon>
        <taxon>Fungi</taxon>
        <taxon>Dikarya</taxon>
        <taxon>Basidiomycota</taxon>
        <taxon>Agaricomycotina</taxon>
        <taxon>Agaricomycetes</taxon>
        <taxon>Agaricomycetidae</taxon>
        <taxon>Agaricales</taxon>
        <taxon>Agaricineae</taxon>
        <taxon>Strophariaceae</taxon>
        <taxon>Psilocybe</taxon>
    </lineage>
</organism>
<dbReference type="Proteomes" id="UP000283269">
    <property type="component" value="Unassembled WGS sequence"/>
</dbReference>